<accession>A0A0G3EIL1</accession>
<dbReference type="OrthoDB" id="95460at2"/>
<sequence>MPHNIMTLEEVAEYLRVSERTVYDWAQKGVLPGGKLGTAWRFRRADIEDWVNRRLGSASEESAGSARRSGLGGVLTSERVIFPDADTKQGVLETLVEVLSTAPEIRDGDELEKAIFRREEMMSTGIGFEVGVPHVRIAGVSDLVMAVAVCPDGIPDYESLDGAPVRIVCMVAAHRDQHAGYIRTLGAISSVLKHGEARERICRAGSPEEVCRLLKGEG</sequence>
<dbReference type="RefSeq" id="WP_052882525.1">
    <property type="nucleotide sequence ID" value="NZ_CP010904.1"/>
</dbReference>
<dbReference type="GO" id="GO:0003677">
    <property type="term" value="F:DNA binding"/>
    <property type="evidence" value="ECO:0007669"/>
    <property type="project" value="InterPro"/>
</dbReference>
<dbReference type="InterPro" id="IPR016152">
    <property type="entry name" value="PTrfase/Anion_transptr"/>
</dbReference>
<dbReference type="Pfam" id="PF12728">
    <property type="entry name" value="HTH_17"/>
    <property type="match status" value="1"/>
</dbReference>
<dbReference type="AlphaFoldDB" id="A0A0G3EIL1"/>
<proteinExistence type="predicted"/>
<evidence type="ECO:0000313" key="3">
    <source>
        <dbReference type="Proteomes" id="UP000035268"/>
    </source>
</evidence>
<dbReference type="InterPro" id="IPR002178">
    <property type="entry name" value="PTS_EIIA_type-2_dom"/>
</dbReference>
<dbReference type="InterPro" id="IPR009061">
    <property type="entry name" value="DNA-bd_dom_put_sf"/>
</dbReference>
<dbReference type="CDD" id="cd00211">
    <property type="entry name" value="PTS_IIA_fru"/>
    <property type="match status" value="1"/>
</dbReference>
<dbReference type="InterPro" id="IPR036388">
    <property type="entry name" value="WH-like_DNA-bd_sf"/>
</dbReference>
<dbReference type="NCBIfam" id="TIGR01764">
    <property type="entry name" value="excise"/>
    <property type="match status" value="1"/>
</dbReference>
<dbReference type="Pfam" id="PF00359">
    <property type="entry name" value="PTS_EIIA_2"/>
    <property type="match status" value="1"/>
</dbReference>
<dbReference type="SUPFAM" id="SSF46955">
    <property type="entry name" value="Putative DNA-binding domain"/>
    <property type="match status" value="1"/>
</dbReference>
<dbReference type="InterPro" id="IPR041657">
    <property type="entry name" value="HTH_17"/>
</dbReference>
<dbReference type="InterPro" id="IPR051541">
    <property type="entry name" value="PTS_SugarTrans_NitroReg"/>
</dbReference>
<reference evidence="3" key="1">
    <citation type="submission" date="2015-02" db="EMBL/GenBank/DDBJ databases">
        <title>Description and complete genome sequence of the first cultured representative of the subdivision 5 of the Verrucomicrobia phylum.</title>
        <authorList>
            <person name="Spring S."/>
            <person name="Bunk B."/>
            <person name="Sproer C."/>
            <person name="Klenk H.-P."/>
        </authorList>
    </citation>
    <scope>NUCLEOTIDE SEQUENCE [LARGE SCALE GENOMIC DNA]</scope>
    <source>
        <strain evidence="3">L21-Fru-AB</strain>
    </source>
</reference>
<gene>
    <name evidence="2" type="primary">fruA_3</name>
    <name evidence="2" type="ORF">L21SP4_02044</name>
</gene>
<name>A0A0G3EIL1_9BACT</name>
<dbReference type="PANTHER" id="PTHR47738">
    <property type="entry name" value="PTS SYSTEM FRUCTOSE-LIKE EIIA COMPONENT-RELATED"/>
    <property type="match status" value="1"/>
</dbReference>
<feature type="domain" description="PTS EIIA type-2" evidence="1">
    <location>
        <begin position="72"/>
        <end position="217"/>
    </location>
</feature>
<keyword evidence="3" id="KW-1185">Reference proteome</keyword>
<dbReference type="PANTHER" id="PTHR47738:SF2">
    <property type="entry name" value="PTS SYSTEM FRUCTOSE-LIKE EIIA COMPONENT"/>
    <property type="match status" value="1"/>
</dbReference>
<organism evidence="2 3">
    <name type="scientific">Kiritimatiella glycovorans</name>
    <dbReference type="NCBI Taxonomy" id="1307763"/>
    <lineage>
        <taxon>Bacteria</taxon>
        <taxon>Pseudomonadati</taxon>
        <taxon>Kiritimatiellota</taxon>
        <taxon>Kiritimatiellia</taxon>
        <taxon>Kiritimatiellales</taxon>
        <taxon>Kiritimatiellaceae</taxon>
        <taxon>Kiritimatiella</taxon>
    </lineage>
</organism>
<dbReference type="PROSITE" id="PS51094">
    <property type="entry name" value="PTS_EIIA_TYPE_2"/>
    <property type="match status" value="1"/>
</dbReference>
<dbReference type="KEGG" id="vbl:L21SP4_02044"/>
<reference evidence="2 3" key="2">
    <citation type="journal article" date="2016" name="ISME J.">
        <title>Characterization of the first cultured representative of Verrucomicrobia subdivision 5 indicates the proposal of a novel phylum.</title>
        <authorList>
            <person name="Spring S."/>
            <person name="Bunk B."/>
            <person name="Sproer C."/>
            <person name="Schumann P."/>
            <person name="Rohde M."/>
            <person name="Tindall B.J."/>
            <person name="Klenk H.P."/>
        </authorList>
    </citation>
    <scope>NUCLEOTIDE SEQUENCE [LARGE SCALE GENOMIC DNA]</scope>
    <source>
        <strain evidence="2 3">L21-Fru-AB</strain>
    </source>
</reference>
<dbReference type="EMBL" id="CP010904">
    <property type="protein sequence ID" value="AKJ65277.1"/>
    <property type="molecule type" value="Genomic_DNA"/>
</dbReference>
<evidence type="ECO:0000259" key="1">
    <source>
        <dbReference type="PROSITE" id="PS51094"/>
    </source>
</evidence>
<dbReference type="Proteomes" id="UP000035268">
    <property type="component" value="Chromosome"/>
</dbReference>
<evidence type="ECO:0000313" key="2">
    <source>
        <dbReference type="EMBL" id="AKJ65277.1"/>
    </source>
</evidence>
<dbReference type="SUPFAM" id="SSF55804">
    <property type="entry name" value="Phoshotransferase/anion transport protein"/>
    <property type="match status" value="1"/>
</dbReference>
<dbReference type="Gene3D" id="1.10.10.10">
    <property type="entry name" value="Winged helix-like DNA-binding domain superfamily/Winged helix DNA-binding domain"/>
    <property type="match status" value="1"/>
</dbReference>
<dbReference type="STRING" id="1307763.L21SP4_02044"/>
<dbReference type="Gene3D" id="3.40.930.10">
    <property type="entry name" value="Mannitol-specific EII, Chain A"/>
    <property type="match status" value="1"/>
</dbReference>
<protein>
    <submittedName>
        <fullName evidence="2">EIIABC-Fru</fullName>
    </submittedName>
</protein>
<dbReference type="InterPro" id="IPR010093">
    <property type="entry name" value="SinI_DNA-bd"/>
</dbReference>